<sequence length="159" mass="18263">MENAFEGAIFSSEKDKPFTWFPKQKERLSALCLDMSDSMINMKILRKCGGELQHAIKCRCVEPCSTEDYINAMEDIITRTRIGKTWIKNPMESKMIPKNHREDNKPVLKCHKCGSTSHLVNSFIKKTKINEVQVIEDVQCGEEKEESDQHSGVLEDKQV</sequence>
<accession>A0A9Q3GE84</accession>
<reference evidence="2" key="1">
    <citation type="submission" date="2021-03" db="EMBL/GenBank/DDBJ databases">
        <title>Draft genome sequence of rust myrtle Austropuccinia psidii MF-1, a brazilian biotype.</title>
        <authorList>
            <person name="Quecine M.C."/>
            <person name="Pachon D.M.R."/>
            <person name="Bonatelli M.L."/>
            <person name="Correr F.H."/>
            <person name="Franceschini L.M."/>
            <person name="Leite T.F."/>
            <person name="Margarido G.R.A."/>
            <person name="Almeida C.A."/>
            <person name="Ferrarezi J.A."/>
            <person name="Labate C.A."/>
        </authorList>
    </citation>
    <scope>NUCLEOTIDE SEQUENCE</scope>
    <source>
        <strain evidence="2">MF-1</strain>
    </source>
</reference>
<evidence type="ECO:0000256" key="1">
    <source>
        <dbReference type="SAM" id="MobiDB-lite"/>
    </source>
</evidence>
<gene>
    <name evidence="2" type="ORF">O181_003824</name>
</gene>
<keyword evidence="3" id="KW-1185">Reference proteome</keyword>
<feature type="compositionally biased region" description="Basic and acidic residues" evidence="1">
    <location>
        <begin position="147"/>
        <end position="159"/>
    </location>
</feature>
<evidence type="ECO:0000313" key="3">
    <source>
        <dbReference type="Proteomes" id="UP000765509"/>
    </source>
</evidence>
<dbReference type="EMBL" id="AVOT02000700">
    <property type="protein sequence ID" value="MBW0464109.1"/>
    <property type="molecule type" value="Genomic_DNA"/>
</dbReference>
<dbReference type="AlphaFoldDB" id="A0A9Q3GE84"/>
<comment type="caution">
    <text evidence="2">The sequence shown here is derived from an EMBL/GenBank/DDBJ whole genome shotgun (WGS) entry which is preliminary data.</text>
</comment>
<dbReference type="Proteomes" id="UP000765509">
    <property type="component" value="Unassembled WGS sequence"/>
</dbReference>
<proteinExistence type="predicted"/>
<feature type="region of interest" description="Disordered" evidence="1">
    <location>
        <begin position="140"/>
        <end position="159"/>
    </location>
</feature>
<name>A0A9Q3GE84_9BASI</name>
<organism evidence="2 3">
    <name type="scientific">Austropuccinia psidii MF-1</name>
    <dbReference type="NCBI Taxonomy" id="1389203"/>
    <lineage>
        <taxon>Eukaryota</taxon>
        <taxon>Fungi</taxon>
        <taxon>Dikarya</taxon>
        <taxon>Basidiomycota</taxon>
        <taxon>Pucciniomycotina</taxon>
        <taxon>Pucciniomycetes</taxon>
        <taxon>Pucciniales</taxon>
        <taxon>Sphaerophragmiaceae</taxon>
        <taxon>Austropuccinia</taxon>
    </lineage>
</organism>
<protein>
    <submittedName>
        <fullName evidence="2">Uncharacterized protein</fullName>
    </submittedName>
</protein>
<evidence type="ECO:0000313" key="2">
    <source>
        <dbReference type="EMBL" id="MBW0464109.1"/>
    </source>
</evidence>